<gene>
    <name evidence="2" type="ORF">CBR_g52436</name>
</gene>
<protein>
    <submittedName>
        <fullName evidence="2">Uncharacterized protein</fullName>
    </submittedName>
</protein>
<name>A0A388MA79_CHABU</name>
<comment type="caution">
    <text evidence="2">The sequence shown here is derived from an EMBL/GenBank/DDBJ whole genome shotgun (WGS) entry which is preliminary data.</text>
</comment>
<accession>A0A388MA79</accession>
<proteinExistence type="predicted"/>
<reference evidence="2 3" key="1">
    <citation type="journal article" date="2018" name="Cell">
        <title>The Chara Genome: Secondary Complexity and Implications for Plant Terrestrialization.</title>
        <authorList>
            <person name="Nishiyama T."/>
            <person name="Sakayama H."/>
            <person name="Vries J.D."/>
            <person name="Buschmann H."/>
            <person name="Saint-Marcoux D."/>
            <person name="Ullrich K.K."/>
            <person name="Haas F.B."/>
            <person name="Vanderstraeten L."/>
            <person name="Becker D."/>
            <person name="Lang D."/>
            <person name="Vosolsobe S."/>
            <person name="Rombauts S."/>
            <person name="Wilhelmsson P.K.I."/>
            <person name="Janitza P."/>
            <person name="Kern R."/>
            <person name="Heyl A."/>
            <person name="Rumpler F."/>
            <person name="Villalobos L.I.A.C."/>
            <person name="Clay J.M."/>
            <person name="Skokan R."/>
            <person name="Toyoda A."/>
            <person name="Suzuki Y."/>
            <person name="Kagoshima H."/>
            <person name="Schijlen E."/>
            <person name="Tajeshwar N."/>
            <person name="Catarino B."/>
            <person name="Hetherington A.J."/>
            <person name="Saltykova A."/>
            <person name="Bonnot C."/>
            <person name="Breuninger H."/>
            <person name="Symeonidi A."/>
            <person name="Radhakrishnan G.V."/>
            <person name="Van Nieuwerburgh F."/>
            <person name="Deforce D."/>
            <person name="Chang C."/>
            <person name="Karol K.G."/>
            <person name="Hedrich R."/>
            <person name="Ulvskov P."/>
            <person name="Glockner G."/>
            <person name="Delwiche C.F."/>
            <person name="Petrasek J."/>
            <person name="Van de Peer Y."/>
            <person name="Friml J."/>
            <person name="Beilby M."/>
            <person name="Dolan L."/>
            <person name="Kohara Y."/>
            <person name="Sugano S."/>
            <person name="Fujiyama A."/>
            <person name="Delaux P.-M."/>
            <person name="Quint M."/>
            <person name="TheiBen G."/>
            <person name="Hagemann M."/>
            <person name="Harholt J."/>
            <person name="Dunand C."/>
            <person name="Zachgo S."/>
            <person name="Langdale J."/>
            <person name="Maumus F."/>
            <person name="Straeten D.V.D."/>
            <person name="Gould S.B."/>
            <person name="Rensing S.A."/>
        </authorList>
    </citation>
    <scope>NUCLEOTIDE SEQUENCE [LARGE SCALE GENOMIC DNA]</scope>
    <source>
        <strain evidence="2 3">S276</strain>
    </source>
</reference>
<keyword evidence="3" id="KW-1185">Reference proteome</keyword>
<feature type="region of interest" description="Disordered" evidence="1">
    <location>
        <begin position="1"/>
        <end position="21"/>
    </location>
</feature>
<feature type="compositionally biased region" description="Basic and acidic residues" evidence="1">
    <location>
        <begin position="72"/>
        <end position="102"/>
    </location>
</feature>
<evidence type="ECO:0000313" key="2">
    <source>
        <dbReference type="EMBL" id="GBG91481.1"/>
    </source>
</evidence>
<dbReference type="AlphaFoldDB" id="A0A388MA79"/>
<dbReference type="Gramene" id="GBG91481">
    <property type="protein sequence ID" value="GBG91481"/>
    <property type="gene ID" value="CBR_g52436"/>
</dbReference>
<sequence>MIPETSIGPSSPGPLDNLNGCRRSDFCNRVLLRARTEKGKVPSSPGTRTEKGKVGITSGGLDGRRVGMMSREGSRGTKREKEEVGMRSDGKGVGIEEKGRGI</sequence>
<evidence type="ECO:0000313" key="3">
    <source>
        <dbReference type="Proteomes" id="UP000265515"/>
    </source>
</evidence>
<dbReference type="EMBL" id="BFEA01000911">
    <property type="protein sequence ID" value="GBG91481.1"/>
    <property type="molecule type" value="Genomic_DNA"/>
</dbReference>
<evidence type="ECO:0000256" key="1">
    <source>
        <dbReference type="SAM" id="MobiDB-lite"/>
    </source>
</evidence>
<feature type="region of interest" description="Disordered" evidence="1">
    <location>
        <begin position="37"/>
        <end position="102"/>
    </location>
</feature>
<organism evidence="2 3">
    <name type="scientific">Chara braunii</name>
    <name type="common">Braun's stonewort</name>
    <dbReference type="NCBI Taxonomy" id="69332"/>
    <lineage>
        <taxon>Eukaryota</taxon>
        <taxon>Viridiplantae</taxon>
        <taxon>Streptophyta</taxon>
        <taxon>Charophyceae</taxon>
        <taxon>Charales</taxon>
        <taxon>Characeae</taxon>
        <taxon>Chara</taxon>
    </lineage>
</organism>
<dbReference type="Proteomes" id="UP000265515">
    <property type="component" value="Unassembled WGS sequence"/>
</dbReference>